<reference evidence="2" key="1">
    <citation type="journal article" date="2023" name="Nat. Plants">
        <title>Single-cell RNA sequencing provides a high-resolution roadmap for understanding the multicellular compartmentation of specialized metabolism.</title>
        <authorList>
            <person name="Sun S."/>
            <person name="Shen X."/>
            <person name="Li Y."/>
            <person name="Li Y."/>
            <person name="Wang S."/>
            <person name="Li R."/>
            <person name="Zhang H."/>
            <person name="Shen G."/>
            <person name="Guo B."/>
            <person name="Wei J."/>
            <person name="Xu J."/>
            <person name="St-Pierre B."/>
            <person name="Chen S."/>
            <person name="Sun C."/>
        </authorList>
    </citation>
    <scope>NUCLEOTIDE SEQUENCE [LARGE SCALE GENOMIC DNA]</scope>
</reference>
<protein>
    <submittedName>
        <fullName evidence="1">Uncharacterized protein</fullName>
    </submittedName>
</protein>
<dbReference type="Proteomes" id="UP001060085">
    <property type="component" value="Linkage Group LG06"/>
</dbReference>
<sequence>MSQSFHQGGFLGGYSNNNGYERSLTMKPPTAGDSWINRLQALEPQQPQPQPPQVIYDTGGGMLTEVLHDFPAERGRKTAAVAANDHLLELNDQIQSSYKWPQKQQLPLAINEDIEQLQFMHPQIVKPSSSPTNIEQQQPSSKFGQGLSLSLSSSQQEFRMDNGGGIYLFDPGLGPTVNFNQVSMGITDQVVHIGLPTSANSSSIRMMNILRNSFYLKPAQELLEEFCCVGRGHMFKNSKVKIGNINNNNNGSPNSNISNVNGGGGGIYKERPPLSAAERAEYQRRKTKLLSMLDEVDGRYTHYCEQMQGVVSSFDTIIGHGGAAPYTILAQKAMSRHFRNIKDAIMGQIKVTCELLGEKDVTGTIGLTKGETPRLKLLDQKLRHQKSLHQLGMLDPEAWRPQRGLPERSVNILRAWLFEHFLHPYPSEADKHLLARQTGLSKNQVSNWFINARVRLWKPMVEEIYKEEAKEEEEVEETRTDEAAANESKSSSSSSDKDHLNKTQNMVISAAAIDDDHHHHQGKKRSEINAIEENDLSKNIINYGQYSLGNEAIFVQGNNTTILIPTTTAHHHHQYGINYMATTSNNRQGGGGGGDNVSLTLGLQHSDNILPRKRDFSILRNFGVYRNDAY</sequence>
<accession>A0ACC0A549</accession>
<name>A0ACC0A549_CATRO</name>
<proteinExistence type="predicted"/>
<dbReference type="EMBL" id="CM044706">
    <property type="protein sequence ID" value="KAI5656005.1"/>
    <property type="molecule type" value="Genomic_DNA"/>
</dbReference>
<organism evidence="1 2">
    <name type="scientific">Catharanthus roseus</name>
    <name type="common">Madagascar periwinkle</name>
    <name type="synonym">Vinca rosea</name>
    <dbReference type="NCBI Taxonomy" id="4058"/>
    <lineage>
        <taxon>Eukaryota</taxon>
        <taxon>Viridiplantae</taxon>
        <taxon>Streptophyta</taxon>
        <taxon>Embryophyta</taxon>
        <taxon>Tracheophyta</taxon>
        <taxon>Spermatophyta</taxon>
        <taxon>Magnoliopsida</taxon>
        <taxon>eudicotyledons</taxon>
        <taxon>Gunneridae</taxon>
        <taxon>Pentapetalae</taxon>
        <taxon>asterids</taxon>
        <taxon>lamiids</taxon>
        <taxon>Gentianales</taxon>
        <taxon>Apocynaceae</taxon>
        <taxon>Rauvolfioideae</taxon>
        <taxon>Vinceae</taxon>
        <taxon>Catharanthinae</taxon>
        <taxon>Catharanthus</taxon>
    </lineage>
</organism>
<gene>
    <name evidence="1" type="ORF">M9H77_24798</name>
</gene>
<comment type="caution">
    <text evidence="1">The sequence shown here is derived from an EMBL/GenBank/DDBJ whole genome shotgun (WGS) entry which is preliminary data.</text>
</comment>
<evidence type="ECO:0000313" key="1">
    <source>
        <dbReference type="EMBL" id="KAI5656005.1"/>
    </source>
</evidence>
<evidence type="ECO:0000313" key="2">
    <source>
        <dbReference type="Proteomes" id="UP001060085"/>
    </source>
</evidence>
<keyword evidence="2" id="KW-1185">Reference proteome</keyword>